<sequence length="201" mass="21155">MLKFISVGVWGLQVRTCYPSLRFTTDISQAIMAIVVLALSIELTKDIRGLIDDGRPVAAVPTTTKYSVFCGGFGLAVAVFGAAAAFFDFIPALVVMAADAVSGVLLLAGGIAFAIGLRGINCDEGDIKRLYENDIINRGKTEGVNGDWASTGTAGEVLGNCKKAFADQAMQFVTCGFALATIALVFLVWKKNRSGGGRAYV</sequence>
<reference evidence="7" key="1">
    <citation type="submission" date="2023-02" db="EMBL/GenBank/DDBJ databases">
        <title>Colletotrichum kahawae CIFC_Que2 genome sequencing and assembly.</title>
        <authorList>
            <person name="Baroncelli R."/>
        </authorList>
    </citation>
    <scope>NUCLEOTIDE SEQUENCE</scope>
    <source>
        <strain evidence="7">CIFC_Que2</strain>
    </source>
</reference>
<feature type="domain" description="MARVEL" evidence="6">
    <location>
        <begin position="27"/>
        <end position="183"/>
    </location>
</feature>
<proteinExistence type="predicted"/>
<keyword evidence="3 5" id="KW-1133">Transmembrane helix</keyword>
<dbReference type="GO" id="GO:0070941">
    <property type="term" value="P:eisosome assembly"/>
    <property type="evidence" value="ECO:0007669"/>
    <property type="project" value="TreeGrafter"/>
</dbReference>
<dbReference type="AlphaFoldDB" id="A0AAE0D721"/>
<dbReference type="PANTHER" id="PTHR28165:SF2">
    <property type="entry name" value="MARVEL DOMAIN-CONTAINING PROTEIN"/>
    <property type="match status" value="1"/>
</dbReference>
<feature type="transmembrane region" description="Helical" evidence="5">
    <location>
        <begin position="93"/>
        <end position="120"/>
    </location>
</feature>
<dbReference type="InterPro" id="IPR008253">
    <property type="entry name" value="Marvel"/>
</dbReference>
<accession>A0AAE0D721</accession>
<dbReference type="InterPro" id="IPR052649">
    <property type="entry name" value="NCE102-like"/>
</dbReference>
<keyword evidence="2 5" id="KW-0812">Transmembrane</keyword>
<evidence type="ECO:0000256" key="2">
    <source>
        <dbReference type="ARBA" id="ARBA00022692"/>
    </source>
</evidence>
<feature type="transmembrane region" description="Helical" evidence="5">
    <location>
        <begin position="172"/>
        <end position="189"/>
    </location>
</feature>
<dbReference type="GO" id="GO:0072659">
    <property type="term" value="P:protein localization to plasma membrane"/>
    <property type="evidence" value="ECO:0007669"/>
    <property type="project" value="TreeGrafter"/>
</dbReference>
<evidence type="ECO:0000256" key="5">
    <source>
        <dbReference type="SAM" id="Phobius"/>
    </source>
</evidence>
<gene>
    <name evidence="7" type="ORF">CKAH01_05138</name>
</gene>
<dbReference type="GO" id="GO:0032126">
    <property type="term" value="C:eisosome"/>
    <property type="evidence" value="ECO:0007669"/>
    <property type="project" value="TreeGrafter"/>
</dbReference>
<keyword evidence="4 5" id="KW-0472">Membrane</keyword>
<evidence type="ECO:0000313" key="8">
    <source>
        <dbReference type="Proteomes" id="UP001281614"/>
    </source>
</evidence>
<evidence type="ECO:0000256" key="4">
    <source>
        <dbReference type="ARBA" id="ARBA00023136"/>
    </source>
</evidence>
<dbReference type="Proteomes" id="UP001281614">
    <property type="component" value="Unassembled WGS sequence"/>
</dbReference>
<organism evidence="7 8">
    <name type="scientific">Colletotrichum kahawae</name>
    <name type="common">Coffee berry disease fungus</name>
    <dbReference type="NCBI Taxonomy" id="34407"/>
    <lineage>
        <taxon>Eukaryota</taxon>
        <taxon>Fungi</taxon>
        <taxon>Dikarya</taxon>
        <taxon>Ascomycota</taxon>
        <taxon>Pezizomycotina</taxon>
        <taxon>Sordariomycetes</taxon>
        <taxon>Hypocreomycetidae</taxon>
        <taxon>Glomerellales</taxon>
        <taxon>Glomerellaceae</taxon>
        <taxon>Colletotrichum</taxon>
        <taxon>Colletotrichum gloeosporioides species complex</taxon>
    </lineage>
</organism>
<dbReference type="Pfam" id="PF01284">
    <property type="entry name" value="MARVEL"/>
    <property type="match status" value="1"/>
</dbReference>
<evidence type="ECO:0000313" key="7">
    <source>
        <dbReference type="EMBL" id="KAK2761908.1"/>
    </source>
</evidence>
<evidence type="ECO:0000256" key="3">
    <source>
        <dbReference type="ARBA" id="ARBA00022989"/>
    </source>
</evidence>
<dbReference type="EMBL" id="VYYT01000157">
    <property type="protein sequence ID" value="KAK2761908.1"/>
    <property type="molecule type" value="Genomic_DNA"/>
</dbReference>
<name>A0AAE0D721_COLKA</name>
<dbReference type="GO" id="GO:0005886">
    <property type="term" value="C:plasma membrane"/>
    <property type="evidence" value="ECO:0007669"/>
    <property type="project" value="TreeGrafter"/>
</dbReference>
<comment type="caution">
    <text evidence="7">The sequence shown here is derived from an EMBL/GenBank/DDBJ whole genome shotgun (WGS) entry which is preliminary data.</text>
</comment>
<evidence type="ECO:0000256" key="1">
    <source>
        <dbReference type="ARBA" id="ARBA00004141"/>
    </source>
</evidence>
<dbReference type="PANTHER" id="PTHR28165">
    <property type="entry name" value="NON-CLASSICAL EXPORT PROTEIN 2-RELATED"/>
    <property type="match status" value="1"/>
</dbReference>
<protein>
    <recommendedName>
        <fullName evidence="6">MARVEL domain-containing protein</fullName>
    </recommendedName>
</protein>
<evidence type="ECO:0000259" key="6">
    <source>
        <dbReference type="Pfam" id="PF01284"/>
    </source>
</evidence>
<feature type="transmembrane region" description="Helical" evidence="5">
    <location>
        <begin position="66"/>
        <end position="87"/>
    </location>
</feature>
<comment type="subcellular location">
    <subcellularLocation>
        <location evidence="1">Membrane</location>
        <topology evidence="1">Multi-pass membrane protein</topology>
    </subcellularLocation>
</comment>
<keyword evidence="8" id="KW-1185">Reference proteome</keyword>